<dbReference type="CDD" id="cd14798">
    <property type="entry name" value="RX-CC_like"/>
    <property type="match status" value="1"/>
</dbReference>
<evidence type="ECO:0000259" key="10">
    <source>
        <dbReference type="Pfam" id="PF23559"/>
    </source>
</evidence>
<proteinExistence type="inferred from homology"/>
<dbReference type="STRING" id="39946.B8BIK1"/>
<dbReference type="Gene3D" id="1.20.5.4130">
    <property type="match status" value="1"/>
</dbReference>
<dbReference type="Pfam" id="PF23598">
    <property type="entry name" value="LRR_14"/>
    <property type="match status" value="2"/>
</dbReference>
<evidence type="ECO:0000256" key="6">
    <source>
        <dbReference type="ARBA" id="ARBA00023054"/>
    </source>
</evidence>
<dbReference type="Gene3D" id="3.80.10.10">
    <property type="entry name" value="Ribonuclease Inhibitor"/>
    <property type="match status" value="2"/>
</dbReference>
<keyword evidence="5" id="KW-0611">Plant defense</keyword>
<dbReference type="PANTHER" id="PTHR19338:SF75">
    <property type="entry name" value="OS08G0170100 PROTEIN"/>
    <property type="match status" value="1"/>
</dbReference>
<evidence type="ECO:0000259" key="11">
    <source>
        <dbReference type="Pfam" id="PF23598"/>
    </source>
</evidence>
<dbReference type="Pfam" id="PF18052">
    <property type="entry name" value="Rx_N"/>
    <property type="match status" value="1"/>
</dbReference>
<name>B8BIK1_ORYSI</name>
<evidence type="ECO:0000256" key="2">
    <source>
        <dbReference type="ARBA" id="ARBA00022614"/>
    </source>
</evidence>
<keyword evidence="4" id="KW-0547">Nucleotide-binding</keyword>
<accession>B8BIK1</accession>
<dbReference type="InterPro" id="IPR032675">
    <property type="entry name" value="LRR_dom_sf"/>
</dbReference>
<dbReference type="InterPro" id="IPR002182">
    <property type="entry name" value="NB-ARC"/>
</dbReference>
<feature type="domain" description="Disease resistance R13L4/SHOC-2-like LRR" evidence="11">
    <location>
        <begin position="134"/>
        <end position="360"/>
    </location>
</feature>
<feature type="domain" description="Disease resistance R13L4/SHOC-2-like LRR" evidence="11">
    <location>
        <begin position="871"/>
        <end position="1007"/>
    </location>
</feature>
<dbReference type="PRINTS" id="PR00364">
    <property type="entry name" value="DISEASERSIST"/>
</dbReference>
<sequence length="1074" mass="121932">MVLDLIHSLSSEENFSTLLDKEQHTLSQSNNVRRLAIHKRVLEHNPKMNVCMAQVRAFNAYMCDHMDCMPPLWSFKVVRVLVLDLCNFTGNAHLEPIGKLLHLKYLGLVNTTIAELPKEVGNLMLLQTLDIWRTELGKLTELRVLEIQFCKMGQNSRKALVESVCNLCNIQVLEVRYDHSGPAELVYLGSSWEGWVPHPRLRQFLLGAFFLPRLPLWINSSHVAHLSYLQLGVGSMDVQDLETLGRLTALRCLYISSEISLSYVIVSGDGLFPNLRHCTTNLEFVFRQGAMPMLAHLEFRVSVLGLCRREDPAGLGLGHLPFLERIVIYLQCSDASSPEVEQMEAMLTNEVHVHPSHPTLNLEKYHCQGQQIARGAMGSLLSKLGELLKEEYNLQRSVKKDIRFLSRERPMMHAALRMVGEVPLDQLDDLVKIWAREVRELSYDMEDIADTFKVHIEQGSQQADLGCTQGFARKMVNLFKKGRSHRQIVNEIKNIKDRVKEVAERRDRYKVESISASYAQATATIDPRLTALFKKVTELVGINGARDMLIRRLSKGAGAFDEKLKVVSVIGVGGLGNTTLAKAVYDILVHGGQFDCCAFASVGQNPDMKRFFKDILLQLDKHKYMHITAVTLMDDRQLINELLEFLDKKRYLIVIDDIWETSTWDLIKNALPDSNCESRIITTTRISKVAEQVGDIYNIQPLFDDNAEKLFYTRIFGFDGKYPSNQLTEVSKKILKKCGGINPTMNGPRFMTLLEDYWIEKYQLIWRWIAEGFVHEEKGLVLFEQGERFLDELINRSLIQPSDRYHSGIVNGCRVHDMVLDLIRSLSSEENFCAMLHKEQTMLSQNNIVRRLAIHKRILEHNPKMNVRMAQVRSFNAYMCGHMDCMPPLWSFKVVRVLVLDLCNFTGSPHLEPIGKLLHLKYLGLVNTAIAELPKEVGNLTLLQTLDIWRTSIEELPSTVGKLKRLICLRADSNTRVPAGVIGSLTSLQQLRLHSADKSPSAVVELGLGLGHLPFLELVTLYLQCSGASIVEVAEVKVMLRHEVHVHPNHPTLNLEEYHCQSQQPEDDDSGGSV</sequence>
<dbReference type="AlphaFoldDB" id="B8BIK1"/>
<organism evidence="12 13">
    <name type="scientific">Oryza sativa subsp. indica</name>
    <name type="common">Rice</name>
    <dbReference type="NCBI Taxonomy" id="39946"/>
    <lineage>
        <taxon>Eukaryota</taxon>
        <taxon>Viridiplantae</taxon>
        <taxon>Streptophyta</taxon>
        <taxon>Embryophyta</taxon>
        <taxon>Tracheophyta</taxon>
        <taxon>Spermatophyta</taxon>
        <taxon>Magnoliopsida</taxon>
        <taxon>Liliopsida</taxon>
        <taxon>Poales</taxon>
        <taxon>Poaceae</taxon>
        <taxon>BOP clade</taxon>
        <taxon>Oryzoideae</taxon>
        <taxon>Oryzeae</taxon>
        <taxon>Oryzinae</taxon>
        <taxon>Oryza</taxon>
        <taxon>Oryza sativa</taxon>
    </lineage>
</organism>
<keyword evidence="3" id="KW-0677">Repeat</keyword>
<dbReference type="Pfam" id="PF23559">
    <property type="entry name" value="WHD_DRP"/>
    <property type="match status" value="1"/>
</dbReference>
<protein>
    <submittedName>
        <fullName evidence="12">Uncharacterized protein</fullName>
    </submittedName>
</protein>
<feature type="domain" description="Disease resistance N-terminal" evidence="9">
    <location>
        <begin position="376"/>
        <end position="463"/>
    </location>
</feature>
<dbReference type="InterPro" id="IPR027417">
    <property type="entry name" value="P-loop_NTPase"/>
</dbReference>
<keyword evidence="6 7" id="KW-0175">Coiled coil</keyword>
<dbReference type="InterPro" id="IPR041118">
    <property type="entry name" value="Rx_N"/>
</dbReference>
<evidence type="ECO:0000313" key="13">
    <source>
        <dbReference type="Proteomes" id="UP000007015"/>
    </source>
</evidence>
<gene>
    <name evidence="12" type="ORF">OsI_37029</name>
</gene>
<evidence type="ECO:0000313" key="12">
    <source>
        <dbReference type="EMBL" id="EEC68636.1"/>
    </source>
</evidence>
<evidence type="ECO:0000256" key="4">
    <source>
        <dbReference type="ARBA" id="ARBA00022741"/>
    </source>
</evidence>
<dbReference type="EMBL" id="CM000136">
    <property type="protein sequence ID" value="EEC68636.1"/>
    <property type="molecule type" value="Genomic_DNA"/>
</dbReference>
<dbReference type="InterPro" id="IPR036388">
    <property type="entry name" value="WH-like_DNA-bd_sf"/>
</dbReference>
<dbReference type="HOGENOM" id="CLU_287203_0_0_1"/>
<dbReference type="Pfam" id="PF00931">
    <property type="entry name" value="NB-ARC"/>
    <property type="match status" value="1"/>
</dbReference>
<dbReference type="Gene3D" id="1.10.10.10">
    <property type="entry name" value="Winged helix-like DNA-binding domain superfamily/Winged helix DNA-binding domain"/>
    <property type="match status" value="1"/>
</dbReference>
<feature type="domain" description="NB-ARC" evidence="8">
    <location>
        <begin position="562"/>
        <end position="712"/>
    </location>
</feature>
<evidence type="ECO:0000256" key="1">
    <source>
        <dbReference type="ARBA" id="ARBA00008894"/>
    </source>
</evidence>
<evidence type="ECO:0000259" key="9">
    <source>
        <dbReference type="Pfam" id="PF18052"/>
    </source>
</evidence>
<comment type="similarity">
    <text evidence="1">Belongs to the disease resistance NB-LRR family.</text>
</comment>
<keyword evidence="2" id="KW-0433">Leucine-rich repeat</keyword>
<dbReference type="SUPFAM" id="SSF52058">
    <property type="entry name" value="L domain-like"/>
    <property type="match status" value="2"/>
</dbReference>
<dbReference type="OMA" id="DCCAFAS"/>
<evidence type="ECO:0000256" key="7">
    <source>
        <dbReference type="SAM" id="Coils"/>
    </source>
</evidence>
<dbReference type="GO" id="GO:0043531">
    <property type="term" value="F:ADP binding"/>
    <property type="evidence" value="ECO:0007669"/>
    <property type="project" value="InterPro"/>
</dbReference>
<reference evidence="12 13" key="1">
    <citation type="journal article" date="2005" name="PLoS Biol.">
        <title>The genomes of Oryza sativa: a history of duplications.</title>
        <authorList>
            <person name="Yu J."/>
            <person name="Wang J."/>
            <person name="Lin W."/>
            <person name="Li S."/>
            <person name="Li H."/>
            <person name="Zhou J."/>
            <person name="Ni P."/>
            <person name="Dong W."/>
            <person name="Hu S."/>
            <person name="Zeng C."/>
            <person name="Zhang J."/>
            <person name="Zhang Y."/>
            <person name="Li R."/>
            <person name="Xu Z."/>
            <person name="Li S."/>
            <person name="Li X."/>
            <person name="Zheng H."/>
            <person name="Cong L."/>
            <person name="Lin L."/>
            <person name="Yin J."/>
            <person name="Geng J."/>
            <person name="Li G."/>
            <person name="Shi J."/>
            <person name="Liu J."/>
            <person name="Lv H."/>
            <person name="Li J."/>
            <person name="Wang J."/>
            <person name="Deng Y."/>
            <person name="Ran L."/>
            <person name="Shi X."/>
            <person name="Wang X."/>
            <person name="Wu Q."/>
            <person name="Li C."/>
            <person name="Ren X."/>
            <person name="Wang J."/>
            <person name="Wang X."/>
            <person name="Li D."/>
            <person name="Liu D."/>
            <person name="Zhang X."/>
            <person name="Ji Z."/>
            <person name="Zhao W."/>
            <person name="Sun Y."/>
            <person name="Zhang Z."/>
            <person name="Bao J."/>
            <person name="Han Y."/>
            <person name="Dong L."/>
            <person name="Ji J."/>
            <person name="Chen P."/>
            <person name="Wu S."/>
            <person name="Liu J."/>
            <person name="Xiao Y."/>
            <person name="Bu D."/>
            <person name="Tan J."/>
            <person name="Yang L."/>
            <person name="Ye C."/>
            <person name="Zhang J."/>
            <person name="Xu J."/>
            <person name="Zhou Y."/>
            <person name="Yu Y."/>
            <person name="Zhang B."/>
            <person name="Zhuang S."/>
            <person name="Wei H."/>
            <person name="Liu B."/>
            <person name="Lei M."/>
            <person name="Yu H."/>
            <person name="Li Y."/>
            <person name="Xu H."/>
            <person name="Wei S."/>
            <person name="He X."/>
            <person name="Fang L."/>
            <person name="Zhang Z."/>
            <person name="Zhang Y."/>
            <person name="Huang X."/>
            <person name="Su Z."/>
            <person name="Tong W."/>
            <person name="Li J."/>
            <person name="Tong Z."/>
            <person name="Li S."/>
            <person name="Ye J."/>
            <person name="Wang L."/>
            <person name="Fang L."/>
            <person name="Lei T."/>
            <person name="Chen C."/>
            <person name="Chen H."/>
            <person name="Xu Z."/>
            <person name="Li H."/>
            <person name="Huang H."/>
            <person name="Zhang F."/>
            <person name="Xu H."/>
            <person name="Li N."/>
            <person name="Zhao C."/>
            <person name="Li S."/>
            <person name="Dong L."/>
            <person name="Huang Y."/>
            <person name="Li L."/>
            <person name="Xi Y."/>
            <person name="Qi Q."/>
            <person name="Li W."/>
            <person name="Zhang B."/>
            <person name="Hu W."/>
            <person name="Zhang Y."/>
            <person name="Tian X."/>
            <person name="Jiao Y."/>
            <person name="Liang X."/>
            <person name="Jin J."/>
            <person name="Gao L."/>
            <person name="Zheng W."/>
            <person name="Hao B."/>
            <person name="Liu S."/>
            <person name="Wang W."/>
            <person name="Yuan L."/>
            <person name="Cao M."/>
            <person name="McDermott J."/>
            <person name="Samudrala R."/>
            <person name="Wang J."/>
            <person name="Wong G.K."/>
            <person name="Yang H."/>
        </authorList>
    </citation>
    <scope>NUCLEOTIDE SEQUENCE [LARGE SCALE GENOMIC DNA]</scope>
    <source>
        <strain evidence="13">cv. 93-11</strain>
    </source>
</reference>
<dbReference type="Gene3D" id="3.40.50.300">
    <property type="entry name" value="P-loop containing nucleotide triphosphate hydrolases"/>
    <property type="match status" value="1"/>
</dbReference>
<dbReference type="Gramene" id="BGIOSGA035712-TA">
    <property type="protein sequence ID" value="BGIOSGA035712-PA"/>
    <property type="gene ID" value="BGIOSGA035712"/>
</dbReference>
<dbReference type="InterPro" id="IPR038005">
    <property type="entry name" value="RX-like_CC"/>
</dbReference>
<dbReference type="InterPro" id="IPR055414">
    <property type="entry name" value="LRR_R13L4/SHOC2-like"/>
</dbReference>
<evidence type="ECO:0000256" key="3">
    <source>
        <dbReference type="ARBA" id="ARBA00022737"/>
    </source>
</evidence>
<dbReference type="PANTHER" id="PTHR19338">
    <property type="entry name" value="TRANSLOCASE OF INNER MITOCHONDRIAL MEMBRANE 13 HOMOLOG"/>
    <property type="match status" value="1"/>
</dbReference>
<dbReference type="GO" id="GO:0006952">
    <property type="term" value="P:defense response"/>
    <property type="evidence" value="ECO:0007669"/>
    <property type="project" value="UniProtKB-KW"/>
</dbReference>
<evidence type="ECO:0000259" key="8">
    <source>
        <dbReference type="Pfam" id="PF00931"/>
    </source>
</evidence>
<evidence type="ECO:0000256" key="5">
    <source>
        <dbReference type="ARBA" id="ARBA00022821"/>
    </source>
</evidence>
<dbReference type="Proteomes" id="UP000007015">
    <property type="component" value="Chromosome 11"/>
</dbReference>
<keyword evidence="13" id="KW-1185">Reference proteome</keyword>
<feature type="coiled-coil region" evidence="7">
    <location>
        <begin position="485"/>
        <end position="512"/>
    </location>
</feature>
<dbReference type="GO" id="GO:0051707">
    <property type="term" value="P:response to other organism"/>
    <property type="evidence" value="ECO:0007669"/>
    <property type="project" value="UniProtKB-ARBA"/>
</dbReference>
<feature type="domain" description="Disease resistance protein winged helix" evidence="10">
    <location>
        <begin position="755"/>
        <end position="823"/>
    </location>
</feature>
<dbReference type="SUPFAM" id="SSF52540">
    <property type="entry name" value="P-loop containing nucleoside triphosphate hydrolases"/>
    <property type="match status" value="1"/>
</dbReference>
<dbReference type="InterPro" id="IPR058922">
    <property type="entry name" value="WHD_DRP"/>
</dbReference>